<evidence type="ECO:0000259" key="6">
    <source>
        <dbReference type="PROSITE" id="PS52015"/>
    </source>
</evidence>
<reference evidence="7 8" key="1">
    <citation type="submission" date="2019-02" db="EMBL/GenBank/DDBJ databases">
        <authorList>
            <person name="Li S.-H."/>
        </authorList>
    </citation>
    <scope>NUCLEOTIDE SEQUENCE [LARGE SCALE GENOMIC DNA]</scope>
    <source>
        <strain evidence="7 8">IMCC14385</strain>
    </source>
</reference>
<dbReference type="Gene3D" id="3.30.2420.10">
    <property type="entry name" value="TonB"/>
    <property type="match status" value="1"/>
</dbReference>
<keyword evidence="3" id="KW-1133">Transmembrane helix</keyword>
<gene>
    <name evidence="7" type="ORF">EY643_06625</name>
</gene>
<dbReference type="Pfam" id="PF03544">
    <property type="entry name" value="TonB_C"/>
    <property type="match status" value="1"/>
</dbReference>
<proteinExistence type="predicted"/>
<dbReference type="GO" id="GO:0016020">
    <property type="term" value="C:membrane"/>
    <property type="evidence" value="ECO:0007669"/>
    <property type="project" value="UniProtKB-SubCell"/>
</dbReference>
<keyword evidence="2" id="KW-0812">Transmembrane</keyword>
<comment type="subcellular location">
    <subcellularLocation>
        <location evidence="1">Membrane</location>
        <topology evidence="1">Single-pass membrane protein</topology>
    </subcellularLocation>
</comment>
<dbReference type="AlphaFoldDB" id="A0A5P9NHT2"/>
<keyword evidence="4" id="KW-0472">Membrane</keyword>
<dbReference type="InterPro" id="IPR050767">
    <property type="entry name" value="Sel1_AlgK"/>
</dbReference>
<organism evidence="7 8">
    <name type="scientific">Halioglobus maricola</name>
    <dbReference type="NCBI Taxonomy" id="2601894"/>
    <lineage>
        <taxon>Bacteria</taxon>
        <taxon>Pseudomonadati</taxon>
        <taxon>Pseudomonadota</taxon>
        <taxon>Gammaproteobacteria</taxon>
        <taxon>Cellvibrionales</taxon>
        <taxon>Halieaceae</taxon>
        <taxon>Halioglobus</taxon>
    </lineage>
</organism>
<keyword evidence="8" id="KW-1185">Reference proteome</keyword>
<feature type="compositionally biased region" description="Acidic residues" evidence="5">
    <location>
        <begin position="53"/>
        <end position="64"/>
    </location>
</feature>
<sequence length="307" mass="34206">MNSPLQFKASTTKLRFLSLFVATGTLLGCATPAVEDEAQDPDPVSVEVDLAETDTPENPFEETAELSAKASDAPAGSLGDAEETIARCDGYRYGREGYPQDYDKAFQWCVAAAEQGHPVGQSILGGLYYNGYGTERSYKDALYWFTLAANRRMAHAAYSLYFMYFTGQGTDVDYQTAFMYLDRASELGNEQAKEVFSNPEDNPPPVSRLTEDEIKQQIEEHGAWKIAPIYPRIAQYAGLEGYVIVEYCIDKEGRTTNFHITHSVPTGVFDAAALAAAKQFRYRPKMLDDVPVERHGVSNKFTFELNR</sequence>
<dbReference type="RefSeq" id="WP_152661457.1">
    <property type="nucleotide sequence ID" value="NZ_CP036422.1"/>
</dbReference>
<evidence type="ECO:0000256" key="4">
    <source>
        <dbReference type="ARBA" id="ARBA00023136"/>
    </source>
</evidence>
<dbReference type="SUPFAM" id="SSF81901">
    <property type="entry name" value="HCP-like"/>
    <property type="match status" value="1"/>
</dbReference>
<evidence type="ECO:0000256" key="3">
    <source>
        <dbReference type="ARBA" id="ARBA00022989"/>
    </source>
</evidence>
<dbReference type="PANTHER" id="PTHR11102">
    <property type="entry name" value="SEL-1-LIKE PROTEIN"/>
    <property type="match status" value="1"/>
</dbReference>
<dbReference type="NCBIfam" id="TIGR01352">
    <property type="entry name" value="tonB_Cterm"/>
    <property type="match status" value="1"/>
</dbReference>
<dbReference type="SMART" id="SM00671">
    <property type="entry name" value="SEL1"/>
    <property type="match status" value="3"/>
</dbReference>
<dbReference type="EMBL" id="CP036422">
    <property type="protein sequence ID" value="QFU75351.1"/>
    <property type="molecule type" value="Genomic_DNA"/>
</dbReference>
<dbReference type="Gene3D" id="1.25.40.10">
    <property type="entry name" value="Tetratricopeptide repeat domain"/>
    <property type="match status" value="1"/>
</dbReference>
<feature type="domain" description="TonB C-terminal" evidence="6">
    <location>
        <begin position="215"/>
        <end position="307"/>
    </location>
</feature>
<dbReference type="Pfam" id="PF08238">
    <property type="entry name" value="Sel1"/>
    <property type="match status" value="3"/>
</dbReference>
<dbReference type="GO" id="GO:0055085">
    <property type="term" value="P:transmembrane transport"/>
    <property type="evidence" value="ECO:0007669"/>
    <property type="project" value="InterPro"/>
</dbReference>
<dbReference type="InterPro" id="IPR011990">
    <property type="entry name" value="TPR-like_helical_dom_sf"/>
</dbReference>
<evidence type="ECO:0000256" key="1">
    <source>
        <dbReference type="ARBA" id="ARBA00004167"/>
    </source>
</evidence>
<dbReference type="KEGG" id="halc:EY643_06625"/>
<dbReference type="PROSITE" id="PS52015">
    <property type="entry name" value="TONB_CTD"/>
    <property type="match status" value="1"/>
</dbReference>
<dbReference type="InterPro" id="IPR006260">
    <property type="entry name" value="TonB/TolA_C"/>
</dbReference>
<protein>
    <submittedName>
        <fullName evidence="7">TonB family protein</fullName>
    </submittedName>
</protein>
<evidence type="ECO:0000256" key="2">
    <source>
        <dbReference type="ARBA" id="ARBA00022692"/>
    </source>
</evidence>
<dbReference type="OrthoDB" id="8561742at2"/>
<dbReference type="SUPFAM" id="SSF74653">
    <property type="entry name" value="TolA/TonB C-terminal domain"/>
    <property type="match status" value="1"/>
</dbReference>
<evidence type="ECO:0000313" key="7">
    <source>
        <dbReference type="EMBL" id="QFU75351.1"/>
    </source>
</evidence>
<accession>A0A5P9NHT2</accession>
<dbReference type="InterPro" id="IPR037682">
    <property type="entry name" value="TonB_C"/>
</dbReference>
<dbReference type="Proteomes" id="UP000326287">
    <property type="component" value="Chromosome"/>
</dbReference>
<name>A0A5P9NHT2_9GAMM</name>
<evidence type="ECO:0000256" key="5">
    <source>
        <dbReference type="SAM" id="MobiDB-lite"/>
    </source>
</evidence>
<dbReference type="InterPro" id="IPR006597">
    <property type="entry name" value="Sel1-like"/>
</dbReference>
<feature type="region of interest" description="Disordered" evidence="5">
    <location>
        <begin position="53"/>
        <end position="77"/>
    </location>
</feature>
<evidence type="ECO:0000313" key="8">
    <source>
        <dbReference type="Proteomes" id="UP000326287"/>
    </source>
</evidence>
<dbReference type="PANTHER" id="PTHR11102:SF160">
    <property type="entry name" value="ERAD-ASSOCIATED E3 UBIQUITIN-PROTEIN LIGASE COMPONENT HRD3"/>
    <property type="match status" value="1"/>
</dbReference>